<dbReference type="SUPFAM" id="SSF54991">
    <property type="entry name" value="Anticodon-binding domain of PheRS"/>
    <property type="match status" value="1"/>
</dbReference>
<evidence type="ECO:0000256" key="12">
    <source>
        <dbReference type="ARBA" id="ARBA00022917"/>
    </source>
</evidence>
<dbReference type="PANTHER" id="PTHR10947">
    <property type="entry name" value="PHENYLALANYL-TRNA SYNTHETASE BETA CHAIN AND LEUCINE-RICH REPEAT-CONTAINING PROTEIN 47"/>
    <property type="match status" value="1"/>
</dbReference>
<keyword evidence="5 16" id="KW-0820">tRNA-binding</keyword>
<evidence type="ECO:0000256" key="15">
    <source>
        <dbReference type="HAMAP-Rule" id="MF_00283"/>
    </source>
</evidence>
<evidence type="ECO:0000256" key="4">
    <source>
        <dbReference type="ARBA" id="ARBA00022490"/>
    </source>
</evidence>
<evidence type="ECO:0000313" key="20">
    <source>
        <dbReference type="EMBL" id="MZR30029.1"/>
    </source>
</evidence>
<protein>
    <recommendedName>
        <fullName evidence="15">Phenylalanine--tRNA ligase beta subunit</fullName>
        <ecNumber evidence="15">6.1.1.20</ecNumber>
    </recommendedName>
    <alternativeName>
        <fullName evidence="15">Phenylalanyl-tRNA synthetase beta subunit</fullName>
        <shortName evidence="15">PheRS</shortName>
    </alternativeName>
</protein>
<dbReference type="InterPro" id="IPR005146">
    <property type="entry name" value="B3/B4_tRNA-bd"/>
</dbReference>
<comment type="similarity">
    <text evidence="2 15">Belongs to the phenylalanyl-tRNA synthetase beta subunit family. Type 1 subfamily.</text>
</comment>
<dbReference type="GO" id="GO:0000049">
    <property type="term" value="F:tRNA binding"/>
    <property type="evidence" value="ECO:0007669"/>
    <property type="project" value="UniProtKB-UniRule"/>
</dbReference>
<evidence type="ECO:0000256" key="2">
    <source>
        <dbReference type="ARBA" id="ARBA00008653"/>
    </source>
</evidence>
<evidence type="ECO:0000256" key="9">
    <source>
        <dbReference type="ARBA" id="ARBA00022840"/>
    </source>
</evidence>
<dbReference type="InterPro" id="IPR005147">
    <property type="entry name" value="tRNA_synthase_B5-dom"/>
</dbReference>
<dbReference type="EC" id="6.1.1.20" evidence="15"/>
<dbReference type="Gene3D" id="3.30.70.380">
    <property type="entry name" value="Ferrodoxin-fold anticodon-binding domain"/>
    <property type="match status" value="1"/>
</dbReference>
<dbReference type="InterPro" id="IPR012340">
    <property type="entry name" value="NA-bd_OB-fold"/>
</dbReference>
<dbReference type="GO" id="GO:0000287">
    <property type="term" value="F:magnesium ion binding"/>
    <property type="evidence" value="ECO:0007669"/>
    <property type="project" value="UniProtKB-UniRule"/>
</dbReference>
<dbReference type="InterPro" id="IPR004532">
    <property type="entry name" value="Phe-tRNA-ligase_IIc_bsu_bact"/>
</dbReference>
<evidence type="ECO:0000259" key="19">
    <source>
        <dbReference type="PROSITE" id="PS51483"/>
    </source>
</evidence>
<dbReference type="GO" id="GO:0004826">
    <property type="term" value="F:phenylalanine-tRNA ligase activity"/>
    <property type="evidence" value="ECO:0007669"/>
    <property type="project" value="UniProtKB-UniRule"/>
</dbReference>
<dbReference type="SUPFAM" id="SSF50249">
    <property type="entry name" value="Nucleic acid-binding proteins"/>
    <property type="match status" value="1"/>
</dbReference>
<dbReference type="Gene3D" id="3.50.40.10">
    <property type="entry name" value="Phenylalanyl-trna Synthetase, Chain B, domain 3"/>
    <property type="match status" value="1"/>
</dbReference>
<evidence type="ECO:0000259" key="17">
    <source>
        <dbReference type="PROSITE" id="PS50886"/>
    </source>
</evidence>
<dbReference type="Gene3D" id="2.40.50.140">
    <property type="entry name" value="Nucleic acid-binding proteins"/>
    <property type="match status" value="1"/>
</dbReference>
<dbReference type="Proteomes" id="UP000476030">
    <property type="component" value="Unassembled WGS sequence"/>
</dbReference>
<dbReference type="SUPFAM" id="SSF55681">
    <property type="entry name" value="Class II aaRS and biotin synthetases"/>
    <property type="match status" value="1"/>
</dbReference>
<name>A0A6L8W5N2_9PROT</name>
<keyword evidence="13 15" id="KW-0030">Aminoacyl-tRNA synthetase</keyword>
<evidence type="ECO:0000256" key="3">
    <source>
        <dbReference type="ARBA" id="ARBA00011209"/>
    </source>
</evidence>
<dbReference type="FunFam" id="2.40.50.140:FF:000045">
    <property type="entry name" value="Phenylalanine--tRNA ligase beta subunit"/>
    <property type="match status" value="1"/>
</dbReference>
<keyword evidence="7 15" id="KW-0479">Metal-binding</keyword>
<feature type="binding site" evidence="15">
    <location>
        <position position="465"/>
    </location>
    <ligand>
        <name>Mg(2+)</name>
        <dbReference type="ChEBI" id="CHEBI:18420"/>
        <note>shared with alpha subunit</note>
    </ligand>
</feature>
<dbReference type="GO" id="GO:0005524">
    <property type="term" value="F:ATP binding"/>
    <property type="evidence" value="ECO:0007669"/>
    <property type="project" value="UniProtKB-UniRule"/>
</dbReference>
<sequence length="800" mass="86254">MKFTVSWLKEHLDYDASLEELSDKLTSIGLEVEDILDHSKTLDAFRVAHVIEAVPHPDADRLRVCKVDTGNEVVQVVCGAPNARTGMKGVFAPSGSYVPGTDLLLKPTKIRGVESNGMLVSEREMGISDEHDGIIEMPEDAEIGASFVHLAGLDDPMIEIAITPNHQDALGVYGIARDLAASGFGTLKPLNTTAIAGTFESPISVHLNFTDVDPLPCSKFAGRYIRGVKNGPSPKWLQKKLIAIGLRPISALVDITNLVTFDLARPLHVFDADKVNGDIQARLARDGETLLALDGEEYKLDSDACVIADDTHALGLGGIMGGELSGCSEETVNVFIETALFDPVRIATTGRKLGIESDARYRFERGVDPAFVEPAVEIATRLILDLCGGDPSEVVIAGEGPDWHKTVELRKSRVKDLGGIDVPVAEMMTILNKLGFAPEEMGEAIRTNVPSWRMDIDGEADLVEEVLRIYGYDNIEPVPLPLENVVAKPAVNAKQRRVRIAKRALADRGMMEAVTWSFLPRAHADLFGGVPDEIVLVNPISADLDAMRPSLLPNLIAAAGRNHARGFADISLFEVGSEYHSDQPEGQVMVAGGIRGGQTSSRHWAGGGRKFDAYDAKADALALLEAVGGPANSVQVVAGAPDWYHPGRSGVMQLGPKNRLAAFGEIHPRVLEAMKVKGPIVGFEIYLDNIPLPKSKETARPPLAVSDYQSVERDFAFEVDVDITADTIIRAARGSDKKLIADVSIFDIYQGEKITAGKKSVAFSVRLQPTDRTLTEEEIDAVAAKVIGSIEKATGGSLRQ</sequence>
<dbReference type="PROSITE" id="PS51483">
    <property type="entry name" value="B5"/>
    <property type="match status" value="1"/>
</dbReference>
<dbReference type="SMART" id="SM00873">
    <property type="entry name" value="B3_4"/>
    <property type="match status" value="1"/>
</dbReference>
<comment type="subunit">
    <text evidence="3 15">Tetramer of two alpha and two beta subunits.</text>
</comment>
<comment type="cofactor">
    <cofactor evidence="15">
        <name>Mg(2+)</name>
        <dbReference type="ChEBI" id="CHEBI:18420"/>
    </cofactor>
    <text evidence="15">Binds 2 magnesium ions per tetramer.</text>
</comment>
<feature type="domain" description="TRNA-binding" evidence="17">
    <location>
        <begin position="39"/>
        <end position="148"/>
    </location>
</feature>
<dbReference type="HAMAP" id="MF_00283">
    <property type="entry name" value="Phe_tRNA_synth_beta1"/>
    <property type="match status" value="1"/>
</dbReference>
<dbReference type="InterPro" id="IPR009061">
    <property type="entry name" value="DNA-bd_dom_put_sf"/>
</dbReference>
<dbReference type="InterPro" id="IPR045060">
    <property type="entry name" value="Phe-tRNA-ligase_IIc_bsu"/>
</dbReference>
<keyword evidence="4 15" id="KW-0963">Cytoplasm</keyword>
<dbReference type="SUPFAM" id="SSF46955">
    <property type="entry name" value="Putative DNA-binding domain"/>
    <property type="match status" value="1"/>
</dbReference>
<dbReference type="FunFam" id="3.30.56.10:FF:000002">
    <property type="entry name" value="Phenylalanine--tRNA ligase beta subunit"/>
    <property type="match status" value="1"/>
</dbReference>
<evidence type="ECO:0000256" key="7">
    <source>
        <dbReference type="ARBA" id="ARBA00022723"/>
    </source>
</evidence>
<keyword evidence="9 15" id="KW-0067">ATP-binding</keyword>
<feature type="binding site" evidence="15">
    <location>
        <position position="464"/>
    </location>
    <ligand>
        <name>Mg(2+)</name>
        <dbReference type="ChEBI" id="CHEBI:18420"/>
        <note>shared with alpha subunit</note>
    </ligand>
</feature>
<evidence type="ECO:0000259" key="18">
    <source>
        <dbReference type="PROSITE" id="PS51447"/>
    </source>
</evidence>
<dbReference type="PROSITE" id="PS51447">
    <property type="entry name" value="FDX_ACB"/>
    <property type="match status" value="1"/>
</dbReference>
<dbReference type="CDD" id="cd02796">
    <property type="entry name" value="tRNA_bind_bactPheRS"/>
    <property type="match status" value="1"/>
</dbReference>
<accession>A0A6L8W5N2</accession>
<dbReference type="InterPro" id="IPR020825">
    <property type="entry name" value="Phe-tRNA_synthase-like_B3/B4"/>
</dbReference>
<dbReference type="PANTHER" id="PTHR10947:SF0">
    <property type="entry name" value="PHENYLALANINE--TRNA LIGASE BETA SUBUNIT"/>
    <property type="match status" value="1"/>
</dbReference>
<comment type="subcellular location">
    <subcellularLocation>
        <location evidence="1 15">Cytoplasm</location>
    </subcellularLocation>
</comment>
<dbReference type="AlphaFoldDB" id="A0A6L8W5N2"/>
<evidence type="ECO:0000256" key="1">
    <source>
        <dbReference type="ARBA" id="ARBA00004496"/>
    </source>
</evidence>
<keyword evidence="6 15" id="KW-0436">Ligase</keyword>
<dbReference type="SMART" id="SM00874">
    <property type="entry name" value="B5"/>
    <property type="match status" value="1"/>
</dbReference>
<dbReference type="InterPro" id="IPR041616">
    <property type="entry name" value="PheRS_beta_core"/>
</dbReference>
<comment type="caution">
    <text evidence="20">The sequence shown here is derived from an EMBL/GenBank/DDBJ whole genome shotgun (WGS) entry which is preliminary data.</text>
</comment>
<evidence type="ECO:0000256" key="6">
    <source>
        <dbReference type="ARBA" id="ARBA00022598"/>
    </source>
</evidence>
<evidence type="ECO:0000256" key="14">
    <source>
        <dbReference type="ARBA" id="ARBA00049255"/>
    </source>
</evidence>
<evidence type="ECO:0000256" key="13">
    <source>
        <dbReference type="ARBA" id="ARBA00023146"/>
    </source>
</evidence>
<keyword evidence="8 15" id="KW-0547">Nucleotide-binding</keyword>
<reference evidence="20 21" key="1">
    <citation type="submission" date="2019-12" db="EMBL/GenBank/DDBJ databases">
        <title>Snethiella sp. nov. sp. isolated from sea sand.</title>
        <authorList>
            <person name="Kim J."/>
            <person name="Jeong S.E."/>
            <person name="Jung H.S."/>
            <person name="Jeon C.O."/>
        </authorList>
    </citation>
    <scope>NUCLEOTIDE SEQUENCE [LARGE SCALE GENOMIC DNA]</scope>
    <source>
        <strain evidence="20 21">DP05</strain>
    </source>
</reference>
<dbReference type="Pfam" id="PF17759">
    <property type="entry name" value="tRNA_synthFbeta"/>
    <property type="match status" value="1"/>
</dbReference>
<dbReference type="Pfam" id="PF03483">
    <property type="entry name" value="B3_4"/>
    <property type="match status" value="1"/>
</dbReference>
<evidence type="ECO:0000256" key="16">
    <source>
        <dbReference type="PROSITE-ProRule" id="PRU00209"/>
    </source>
</evidence>
<organism evidence="20 21">
    <name type="scientific">Sneathiella litorea</name>
    <dbReference type="NCBI Taxonomy" id="2606216"/>
    <lineage>
        <taxon>Bacteria</taxon>
        <taxon>Pseudomonadati</taxon>
        <taxon>Pseudomonadota</taxon>
        <taxon>Alphaproteobacteria</taxon>
        <taxon>Sneathiellales</taxon>
        <taxon>Sneathiellaceae</taxon>
        <taxon>Sneathiella</taxon>
    </lineage>
</organism>
<dbReference type="InterPro" id="IPR045864">
    <property type="entry name" value="aa-tRNA-synth_II/BPL/LPL"/>
</dbReference>
<keyword evidence="12 15" id="KW-0648">Protein biosynthesis</keyword>
<dbReference type="NCBIfam" id="NF045760">
    <property type="entry name" value="YtpR"/>
    <property type="match status" value="1"/>
</dbReference>
<comment type="catalytic activity">
    <reaction evidence="14 15">
        <text>tRNA(Phe) + L-phenylalanine + ATP = L-phenylalanyl-tRNA(Phe) + AMP + diphosphate + H(+)</text>
        <dbReference type="Rhea" id="RHEA:19413"/>
        <dbReference type="Rhea" id="RHEA-COMP:9668"/>
        <dbReference type="Rhea" id="RHEA-COMP:9699"/>
        <dbReference type="ChEBI" id="CHEBI:15378"/>
        <dbReference type="ChEBI" id="CHEBI:30616"/>
        <dbReference type="ChEBI" id="CHEBI:33019"/>
        <dbReference type="ChEBI" id="CHEBI:58095"/>
        <dbReference type="ChEBI" id="CHEBI:78442"/>
        <dbReference type="ChEBI" id="CHEBI:78531"/>
        <dbReference type="ChEBI" id="CHEBI:456215"/>
        <dbReference type="EC" id="6.1.1.20"/>
    </reaction>
</comment>
<feature type="domain" description="B5" evidence="19">
    <location>
        <begin position="402"/>
        <end position="477"/>
    </location>
</feature>
<evidence type="ECO:0000256" key="5">
    <source>
        <dbReference type="ARBA" id="ARBA00022555"/>
    </source>
</evidence>
<feature type="domain" description="FDX-ACB" evidence="18">
    <location>
        <begin position="706"/>
        <end position="799"/>
    </location>
</feature>
<dbReference type="Gene3D" id="3.30.930.10">
    <property type="entry name" value="Bira Bifunctional Protein, Domain 2"/>
    <property type="match status" value="1"/>
</dbReference>
<evidence type="ECO:0000256" key="8">
    <source>
        <dbReference type="ARBA" id="ARBA00022741"/>
    </source>
</evidence>
<gene>
    <name evidence="15" type="primary">pheT</name>
    <name evidence="20" type="ORF">GQE98_05195</name>
</gene>
<dbReference type="InterPro" id="IPR033714">
    <property type="entry name" value="tRNA_bind_bactPheRS"/>
</dbReference>
<dbReference type="GO" id="GO:0009328">
    <property type="term" value="C:phenylalanine-tRNA ligase complex"/>
    <property type="evidence" value="ECO:0007669"/>
    <property type="project" value="TreeGrafter"/>
</dbReference>
<dbReference type="Gene3D" id="3.30.56.10">
    <property type="match status" value="2"/>
</dbReference>
<dbReference type="Pfam" id="PF01588">
    <property type="entry name" value="tRNA_bind"/>
    <property type="match status" value="1"/>
</dbReference>
<proteinExistence type="inferred from homology"/>
<evidence type="ECO:0000256" key="10">
    <source>
        <dbReference type="ARBA" id="ARBA00022842"/>
    </source>
</evidence>
<dbReference type="InterPro" id="IPR002547">
    <property type="entry name" value="tRNA-bd_dom"/>
</dbReference>
<dbReference type="SUPFAM" id="SSF56037">
    <property type="entry name" value="PheT/TilS domain"/>
    <property type="match status" value="1"/>
</dbReference>
<dbReference type="InterPro" id="IPR036690">
    <property type="entry name" value="Fdx_antiC-bd_sf"/>
</dbReference>
<keyword evidence="11 16" id="KW-0694">RNA-binding</keyword>
<feature type="binding site" evidence="15">
    <location>
        <position position="461"/>
    </location>
    <ligand>
        <name>Mg(2+)</name>
        <dbReference type="ChEBI" id="CHEBI:18420"/>
        <note>shared with alpha subunit</note>
    </ligand>
</feature>
<dbReference type="PROSITE" id="PS50886">
    <property type="entry name" value="TRBD"/>
    <property type="match status" value="1"/>
</dbReference>
<dbReference type="SMART" id="SM00896">
    <property type="entry name" value="FDX-ACB"/>
    <property type="match status" value="1"/>
</dbReference>
<dbReference type="RefSeq" id="WP_161314565.1">
    <property type="nucleotide sequence ID" value="NZ_WTUW01000001.1"/>
</dbReference>
<feature type="binding site" evidence="15">
    <location>
        <position position="455"/>
    </location>
    <ligand>
        <name>Mg(2+)</name>
        <dbReference type="ChEBI" id="CHEBI:18420"/>
        <note>shared with alpha subunit</note>
    </ligand>
</feature>
<evidence type="ECO:0000313" key="21">
    <source>
        <dbReference type="Proteomes" id="UP000476030"/>
    </source>
</evidence>
<keyword evidence="21" id="KW-1185">Reference proteome</keyword>
<dbReference type="NCBIfam" id="TIGR00472">
    <property type="entry name" value="pheT_bact"/>
    <property type="match status" value="1"/>
</dbReference>
<dbReference type="CDD" id="cd00769">
    <property type="entry name" value="PheRS_beta_core"/>
    <property type="match status" value="1"/>
</dbReference>
<dbReference type="Pfam" id="PF03484">
    <property type="entry name" value="B5"/>
    <property type="match status" value="1"/>
</dbReference>
<keyword evidence="10 15" id="KW-0460">Magnesium</keyword>
<dbReference type="Pfam" id="PF03147">
    <property type="entry name" value="FDX-ACB"/>
    <property type="match status" value="1"/>
</dbReference>
<dbReference type="EMBL" id="WTUW01000001">
    <property type="protein sequence ID" value="MZR30029.1"/>
    <property type="molecule type" value="Genomic_DNA"/>
</dbReference>
<dbReference type="FunFam" id="3.30.70.380:FF:000001">
    <property type="entry name" value="Phenylalanine--tRNA ligase beta subunit"/>
    <property type="match status" value="1"/>
</dbReference>
<dbReference type="GO" id="GO:0006432">
    <property type="term" value="P:phenylalanyl-tRNA aminoacylation"/>
    <property type="evidence" value="ECO:0007669"/>
    <property type="project" value="UniProtKB-UniRule"/>
</dbReference>
<evidence type="ECO:0000256" key="11">
    <source>
        <dbReference type="ARBA" id="ARBA00022884"/>
    </source>
</evidence>
<dbReference type="InterPro" id="IPR005121">
    <property type="entry name" value="Fdx_antiC-bd"/>
</dbReference>